<keyword evidence="7 8" id="KW-0807">Transducer</keyword>
<keyword evidence="9" id="KW-0552">Olfaction</keyword>
<evidence type="ECO:0000256" key="1">
    <source>
        <dbReference type="ARBA" id="ARBA00004141"/>
    </source>
</evidence>
<feature type="transmembrane region" description="Helical" evidence="9">
    <location>
        <begin position="98"/>
        <end position="120"/>
    </location>
</feature>
<evidence type="ECO:0000313" key="11">
    <source>
        <dbReference type="Ensembl" id="ENSPMRP00000002700.1"/>
    </source>
</evidence>
<evidence type="ECO:0000256" key="6">
    <source>
        <dbReference type="ARBA" id="ARBA00023170"/>
    </source>
</evidence>
<dbReference type="PANTHER" id="PTHR48018">
    <property type="entry name" value="OLFACTORY RECEPTOR"/>
    <property type="match status" value="1"/>
</dbReference>
<dbReference type="CDD" id="cd15230">
    <property type="entry name" value="7tmA_OR5-like"/>
    <property type="match status" value="1"/>
</dbReference>
<dbReference type="PROSITE" id="PS50262">
    <property type="entry name" value="G_PROTEIN_RECEP_F1_2"/>
    <property type="match status" value="1"/>
</dbReference>
<keyword evidence="3 9" id="KW-1133">Transmembrane helix</keyword>
<keyword evidence="5 9" id="KW-0472">Membrane</keyword>
<proteinExistence type="inferred from homology"/>
<feature type="transmembrane region" description="Helical" evidence="9">
    <location>
        <begin position="25"/>
        <end position="48"/>
    </location>
</feature>
<feature type="transmembrane region" description="Helical" evidence="9">
    <location>
        <begin position="272"/>
        <end position="292"/>
    </location>
</feature>
<reference evidence="11" key="2">
    <citation type="submission" date="2025-08" db="UniProtKB">
        <authorList>
            <consortium name="Ensembl"/>
        </authorList>
    </citation>
    <scope>IDENTIFICATION</scope>
</reference>
<dbReference type="GeneTree" id="ENSGT01150000286921"/>
<keyword evidence="9" id="KW-1003">Cell membrane</keyword>
<dbReference type="GO" id="GO:0004930">
    <property type="term" value="F:G protein-coupled receptor activity"/>
    <property type="evidence" value="ECO:0007669"/>
    <property type="project" value="UniProtKB-KW"/>
</dbReference>
<dbReference type="PROSITE" id="PS00237">
    <property type="entry name" value="G_PROTEIN_RECEP_F1_1"/>
    <property type="match status" value="1"/>
</dbReference>
<dbReference type="Proteomes" id="UP000472272">
    <property type="component" value="Chromosome 1"/>
</dbReference>
<reference evidence="11 12" key="1">
    <citation type="journal article" date="2019" name="Proc. Natl. Acad. Sci. U.S.A.">
        <title>Regulatory changes in pterin and carotenoid genes underlie balanced color polymorphisms in the wall lizard.</title>
        <authorList>
            <person name="Andrade P."/>
            <person name="Pinho C."/>
            <person name="Perez I de Lanuza G."/>
            <person name="Afonso S."/>
            <person name="Brejcha J."/>
            <person name="Rubin C.J."/>
            <person name="Wallerman O."/>
            <person name="Pereira P."/>
            <person name="Sabatino S.J."/>
            <person name="Bellati A."/>
            <person name="Pellitteri-Rosa D."/>
            <person name="Bosakova Z."/>
            <person name="Bunikis I."/>
            <person name="Carretero M.A."/>
            <person name="Feiner N."/>
            <person name="Marsik P."/>
            <person name="Pauperio F."/>
            <person name="Salvi D."/>
            <person name="Soler L."/>
            <person name="While G.M."/>
            <person name="Uller T."/>
            <person name="Font E."/>
            <person name="Andersson L."/>
            <person name="Carneiro M."/>
        </authorList>
    </citation>
    <scope>NUCLEOTIDE SEQUENCE</scope>
</reference>
<keyword evidence="4 8" id="KW-0297">G-protein coupled receptor</keyword>
<dbReference type="Gene3D" id="1.20.1070.10">
    <property type="entry name" value="Rhodopsin 7-helix transmembrane proteins"/>
    <property type="match status" value="1"/>
</dbReference>
<feature type="transmembrane region" description="Helical" evidence="9">
    <location>
        <begin position="238"/>
        <end position="260"/>
    </location>
</feature>
<feature type="transmembrane region" description="Helical" evidence="9">
    <location>
        <begin position="141"/>
        <end position="158"/>
    </location>
</feature>
<dbReference type="PRINTS" id="PR00237">
    <property type="entry name" value="GPCRRHODOPSN"/>
</dbReference>
<comment type="similarity">
    <text evidence="8">Belongs to the G-protein coupled receptor 1 family.</text>
</comment>
<dbReference type="AlphaFoldDB" id="A0A670HTY0"/>
<keyword evidence="6 8" id="KW-0675">Receptor</keyword>
<evidence type="ECO:0000259" key="10">
    <source>
        <dbReference type="PROSITE" id="PS50262"/>
    </source>
</evidence>
<dbReference type="SUPFAM" id="SSF81321">
    <property type="entry name" value="Family A G protein-coupled receptor-like"/>
    <property type="match status" value="1"/>
</dbReference>
<dbReference type="GO" id="GO:0005886">
    <property type="term" value="C:plasma membrane"/>
    <property type="evidence" value="ECO:0007669"/>
    <property type="project" value="UniProtKB-SubCell"/>
</dbReference>
<sequence>MSLENHTTITEFIFLGVTNRTDLQLPLFILFLIVYIATIVENLGMIFLIRSDSQLHTPMYFFLSHLAFVDLCYSSTITPKMLVDLLSERKSIGVSGCATQMFLFVVFGITECLLLAGMAYDRYAAICNPLLYSVIMSEERCAWLVACSYGVGLFHSITHTTFTFTLSFCRANKINHFFCDIPPLLQLSCSDTHIYEMVIFALVSVNCVTTTMTIGISYICILVTVLKIRSPEGRHKTFSTCTSHLMVVTLFYGTIFFMYLRPSSAYSLDQDKVASVFYTVMIPMLNPLIYALRNKEVKCALQRVCDKMFCSLTL</sequence>
<reference evidence="11" key="3">
    <citation type="submission" date="2025-09" db="UniProtKB">
        <authorList>
            <consortium name="Ensembl"/>
        </authorList>
    </citation>
    <scope>IDENTIFICATION</scope>
</reference>
<evidence type="ECO:0000256" key="3">
    <source>
        <dbReference type="ARBA" id="ARBA00022989"/>
    </source>
</evidence>
<evidence type="ECO:0000256" key="5">
    <source>
        <dbReference type="ARBA" id="ARBA00023136"/>
    </source>
</evidence>
<accession>A0A670HTY0</accession>
<dbReference type="InterPro" id="IPR017452">
    <property type="entry name" value="GPCR_Rhodpsn_7TM"/>
</dbReference>
<dbReference type="OMA" id="NCVTTTM"/>
<organism evidence="11 12">
    <name type="scientific">Podarcis muralis</name>
    <name type="common">Wall lizard</name>
    <name type="synonym">Lacerta muralis</name>
    <dbReference type="NCBI Taxonomy" id="64176"/>
    <lineage>
        <taxon>Eukaryota</taxon>
        <taxon>Metazoa</taxon>
        <taxon>Chordata</taxon>
        <taxon>Craniata</taxon>
        <taxon>Vertebrata</taxon>
        <taxon>Euteleostomi</taxon>
        <taxon>Lepidosauria</taxon>
        <taxon>Squamata</taxon>
        <taxon>Bifurcata</taxon>
        <taxon>Unidentata</taxon>
        <taxon>Episquamata</taxon>
        <taxon>Laterata</taxon>
        <taxon>Lacertibaenia</taxon>
        <taxon>Lacertidae</taxon>
        <taxon>Podarcis</taxon>
    </lineage>
</organism>
<feature type="domain" description="G-protein coupled receptors family 1 profile" evidence="10">
    <location>
        <begin position="41"/>
        <end position="290"/>
    </location>
</feature>
<gene>
    <name evidence="11" type="primary">LOC114601654</name>
</gene>
<evidence type="ECO:0000256" key="9">
    <source>
        <dbReference type="RuleBase" id="RU363047"/>
    </source>
</evidence>
<dbReference type="InterPro" id="IPR000725">
    <property type="entry name" value="Olfact_rcpt"/>
</dbReference>
<dbReference type="FunFam" id="1.20.1070.10:FF:000003">
    <property type="entry name" value="Olfactory receptor"/>
    <property type="match status" value="1"/>
</dbReference>
<protein>
    <recommendedName>
        <fullName evidence="9">Olfactory receptor</fullName>
    </recommendedName>
</protein>
<keyword evidence="2 8" id="KW-0812">Transmembrane</keyword>
<evidence type="ECO:0000313" key="12">
    <source>
        <dbReference type="Proteomes" id="UP000472272"/>
    </source>
</evidence>
<keyword evidence="9" id="KW-0716">Sensory transduction</keyword>
<feature type="transmembrane region" description="Helical" evidence="9">
    <location>
        <begin position="197"/>
        <end position="226"/>
    </location>
</feature>
<dbReference type="InterPro" id="IPR000276">
    <property type="entry name" value="GPCR_Rhodpsn"/>
</dbReference>
<feature type="transmembrane region" description="Helical" evidence="9">
    <location>
        <begin position="60"/>
        <end position="78"/>
    </location>
</feature>
<dbReference type="Ensembl" id="ENSPMRT00000002883.1">
    <property type="protein sequence ID" value="ENSPMRP00000002700.1"/>
    <property type="gene ID" value="ENSPMRG00000001943.1"/>
</dbReference>
<dbReference type="PRINTS" id="PR00245">
    <property type="entry name" value="OLFACTORYR"/>
</dbReference>
<dbReference type="GO" id="GO:0004984">
    <property type="term" value="F:olfactory receptor activity"/>
    <property type="evidence" value="ECO:0007669"/>
    <property type="project" value="InterPro"/>
</dbReference>
<dbReference type="Pfam" id="PF13853">
    <property type="entry name" value="7tm_4"/>
    <property type="match status" value="1"/>
</dbReference>
<comment type="subcellular location">
    <subcellularLocation>
        <location evidence="9">Cell membrane</location>
        <topology evidence="9">Multi-pass membrane protein</topology>
    </subcellularLocation>
    <subcellularLocation>
        <location evidence="1">Membrane</location>
        <topology evidence="1">Multi-pass membrane protein</topology>
    </subcellularLocation>
</comment>
<name>A0A670HTY0_PODMU</name>
<evidence type="ECO:0000256" key="2">
    <source>
        <dbReference type="ARBA" id="ARBA00022692"/>
    </source>
</evidence>
<evidence type="ECO:0000256" key="8">
    <source>
        <dbReference type="RuleBase" id="RU000688"/>
    </source>
</evidence>
<evidence type="ECO:0000256" key="7">
    <source>
        <dbReference type="ARBA" id="ARBA00023224"/>
    </source>
</evidence>
<evidence type="ECO:0000256" key="4">
    <source>
        <dbReference type="ARBA" id="ARBA00023040"/>
    </source>
</evidence>
<keyword evidence="12" id="KW-1185">Reference proteome</keyword>